<evidence type="ECO:0000313" key="2">
    <source>
        <dbReference type="Proteomes" id="UP000829476"/>
    </source>
</evidence>
<dbReference type="RefSeq" id="WP_242936119.1">
    <property type="nucleotide sequence ID" value="NZ_CP094326.1"/>
</dbReference>
<sequence length="136" mass="15692">MGLKERRFTKTFQEETFPGLKQQIDTAAGFEVEMLIEWETLFEESFVHLYQDSYPKIYFIPLIEAFKAIASDSLGKEALRTSLQKVVINNQDNHHNPSSAYSFKEGVLEINHSPILNADKVEDRIEVLTELLENNL</sequence>
<keyword evidence="2" id="KW-1185">Reference proteome</keyword>
<dbReference type="EMBL" id="CP094326">
    <property type="protein sequence ID" value="UNY97708.1"/>
    <property type="molecule type" value="Genomic_DNA"/>
</dbReference>
<name>A0ABY3YJB9_9FLAO</name>
<reference evidence="1 2" key="1">
    <citation type="journal article" date="2018" name="Int. J. Syst. Evol. Microbiol.">
        <title>Zhouia spongiae sp. nov., isolated from a marine sponge.</title>
        <authorList>
            <person name="Zhuang L."/>
            <person name="Lin B."/>
            <person name="Qin F."/>
            <person name="Luo L."/>
        </authorList>
    </citation>
    <scope>NUCLEOTIDE SEQUENCE [LARGE SCALE GENOMIC DNA]</scope>
    <source>
        <strain evidence="1 2">HN-Y44</strain>
    </source>
</reference>
<gene>
    <name evidence="1" type="ORF">MQE36_11500</name>
</gene>
<proteinExistence type="predicted"/>
<evidence type="ECO:0000313" key="1">
    <source>
        <dbReference type="EMBL" id="UNY97708.1"/>
    </source>
</evidence>
<organism evidence="1 2">
    <name type="scientific">Zhouia spongiae</name>
    <dbReference type="NCBI Taxonomy" id="2202721"/>
    <lineage>
        <taxon>Bacteria</taxon>
        <taxon>Pseudomonadati</taxon>
        <taxon>Bacteroidota</taxon>
        <taxon>Flavobacteriia</taxon>
        <taxon>Flavobacteriales</taxon>
        <taxon>Flavobacteriaceae</taxon>
        <taxon>Zhouia</taxon>
    </lineage>
</organism>
<protein>
    <submittedName>
        <fullName evidence="1">Uncharacterized protein</fullName>
    </submittedName>
</protein>
<accession>A0ABY3YJB9</accession>
<dbReference type="Proteomes" id="UP000829476">
    <property type="component" value="Chromosome"/>
</dbReference>